<reference evidence="2 3" key="1">
    <citation type="submission" date="2016-05" db="EMBL/GenBank/DDBJ databases">
        <title>Genome sequencing reveals origins of a unique bacterial endosymbiosis in the earliest lineages of terrestrial Fungi.</title>
        <authorList>
            <consortium name="DOE Joint Genome Institute"/>
            <person name="Uehling J."/>
            <person name="Gryganskyi A."/>
            <person name="Hameed K."/>
            <person name="Tschaplinski T."/>
            <person name="Misztal P."/>
            <person name="Wu S."/>
            <person name="Desiro A."/>
            <person name="Vande Pol N."/>
            <person name="Du Z.-Y."/>
            <person name="Zienkiewicz A."/>
            <person name="Zienkiewicz K."/>
            <person name="Morin E."/>
            <person name="Tisserant E."/>
            <person name="Splivallo R."/>
            <person name="Hainaut M."/>
            <person name="Henrissat B."/>
            <person name="Ohm R."/>
            <person name="Kuo A."/>
            <person name="Yan J."/>
            <person name="Lipzen A."/>
            <person name="Nolan M."/>
            <person name="Labutti K."/>
            <person name="Barry K."/>
            <person name="Goldstein A."/>
            <person name="Labbe J."/>
            <person name="Schadt C."/>
            <person name="Tuskan G."/>
            <person name="Grigoriev I."/>
            <person name="Martin F."/>
            <person name="Vilgalys R."/>
            <person name="Bonito G."/>
        </authorList>
    </citation>
    <scope>NUCLEOTIDE SEQUENCE [LARGE SCALE GENOMIC DNA]</scope>
    <source>
        <strain evidence="2 3">AG-77</strain>
    </source>
</reference>
<dbReference type="Proteomes" id="UP000078512">
    <property type="component" value="Unassembled WGS sequence"/>
</dbReference>
<evidence type="ECO:0000313" key="3">
    <source>
        <dbReference type="Proteomes" id="UP000078512"/>
    </source>
</evidence>
<organism evidence="2 3">
    <name type="scientific">Linnemannia elongata AG-77</name>
    <dbReference type="NCBI Taxonomy" id="1314771"/>
    <lineage>
        <taxon>Eukaryota</taxon>
        <taxon>Fungi</taxon>
        <taxon>Fungi incertae sedis</taxon>
        <taxon>Mucoromycota</taxon>
        <taxon>Mortierellomycotina</taxon>
        <taxon>Mortierellomycetes</taxon>
        <taxon>Mortierellales</taxon>
        <taxon>Mortierellaceae</taxon>
        <taxon>Linnemannia</taxon>
    </lineage>
</organism>
<proteinExistence type="predicted"/>
<gene>
    <name evidence="2" type="ORF">K457DRAFT_890221</name>
</gene>
<accession>A0A197JB73</accession>
<keyword evidence="3" id="KW-1185">Reference proteome</keyword>
<evidence type="ECO:0000256" key="1">
    <source>
        <dbReference type="SAM" id="MobiDB-lite"/>
    </source>
</evidence>
<name>A0A197JB73_9FUNG</name>
<feature type="compositionally biased region" description="Polar residues" evidence="1">
    <location>
        <begin position="488"/>
        <end position="507"/>
    </location>
</feature>
<sequence>MGHWHQGLQEGKSYVAVVSYDSNCVRCRSTRNNKKTWDEWTLKANTSAQPEDLKSRTCPGCGKICSRDNCAVRSYFGKSWYRPLCKECQQKKWASLDSNQRTTNYFERWWLKRSSEFKSHVLADGLVVTVFLHGVCVGVPQLSERDVAHLRLQAQDSTSIDWYDHEPLVAGDRNPMERFSKDRTTSGRDKKMLPYSHRHQCTVAASAWKNSIFWDLTLEQRVEYMLYWCDPKKREEGFQKADTVILELFEGFDPDEEMKIDFTAQDESRWRDFKTSALFYGTDLENCRKGIQMLRDLMIETAEKMKHRLSSLLEEQAALIAGREGRDDKDAPVLEGAAEGICDQYKPTTGDMALTDMITQSMAMDMGNMDPEETEVSIWAIADEHDFFSDDEDDELDSVIPMPSLDSAEDLSQDGNLFRRHIDHRLAKPPSDSTPGDLALYITAVVPKNGPSLATPLKQLPIDDFLLRRGKENQSPQTSLFAETSLFAQSSSSRHHNTTSFDGSSETKTPKHGRSGQAKAGGFATASTEGKYVESRNEAAASDDDDDFMPRRATTKNVPIVKKVSAKKQRR</sequence>
<feature type="region of interest" description="Disordered" evidence="1">
    <location>
        <begin position="488"/>
        <end position="571"/>
    </location>
</feature>
<dbReference type="OrthoDB" id="2393401at2759"/>
<dbReference type="EMBL" id="KV442185">
    <property type="protein sequence ID" value="OAQ22288.1"/>
    <property type="molecule type" value="Genomic_DNA"/>
</dbReference>
<dbReference type="AlphaFoldDB" id="A0A197JB73"/>
<protein>
    <submittedName>
        <fullName evidence="2">Uncharacterized protein</fullName>
    </submittedName>
</protein>
<evidence type="ECO:0000313" key="2">
    <source>
        <dbReference type="EMBL" id="OAQ22288.1"/>
    </source>
</evidence>